<keyword evidence="1" id="KW-0436">Ligase</keyword>
<dbReference type="Pfam" id="PF00152">
    <property type="entry name" value="tRNA-synt_2"/>
    <property type="match status" value="1"/>
</dbReference>
<dbReference type="GO" id="GO:0005829">
    <property type="term" value="C:cytosol"/>
    <property type="evidence" value="ECO:0007669"/>
    <property type="project" value="TreeGrafter"/>
</dbReference>
<evidence type="ECO:0000256" key="2">
    <source>
        <dbReference type="ARBA" id="ARBA00022741"/>
    </source>
</evidence>
<keyword evidence="2" id="KW-0547">Nucleotide-binding</keyword>
<organism evidence="5 6">
    <name type="scientific">Natronospira elongata</name>
    <dbReference type="NCBI Taxonomy" id="3110268"/>
    <lineage>
        <taxon>Bacteria</taxon>
        <taxon>Pseudomonadati</taxon>
        <taxon>Pseudomonadota</taxon>
        <taxon>Gammaproteobacteria</taxon>
        <taxon>Natronospirales</taxon>
        <taxon>Natronospiraceae</taxon>
        <taxon>Natronospira</taxon>
    </lineage>
</organism>
<evidence type="ECO:0000313" key="6">
    <source>
        <dbReference type="Proteomes" id="UP001302316"/>
    </source>
</evidence>
<dbReference type="GO" id="GO:0004824">
    <property type="term" value="F:lysine-tRNA ligase activity"/>
    <property type="evidence" value="ECO:0007669"/>
    <property type="project" value="InterPro"/>
</dbReference>
<dbReference type="Proteomes" id="UP001302316">
    <property type="component" value="Unassembled WGS sequence"/>
</dbReference>
<dbReference type="RefSeq" id="WP_346049810.1">
    <property type="nucleotide sequence ID" value="NZ_JAYGII010000002.1"/>
</dbReference>
<dbReference type="Gene3D" id="3.30.930.10">
    <property type="entry name" value="Bira Bifunctional Protein, Domain 2"/>
    <property type="match status" value="1"/>
</dbReference>
<dbReference type="InterPro" id="IPR006195">
    <property type="entry name" value="aa-tRNA-synth_II"/>
</dbReference>
<dbReference type="SUPFAM" id="SSF55681">
    <property type="entry name" value="Class II aaRS and biotin synthetases"/>
    <property type="match status" value="1"/>
</dbReference>
<dbReference type="InterPro" id="IPR018149">
    <property type="entry name" value="Lys-tRNA-synth_II_C"/>
</dbReference>
<protein>
    <submittedName>
        <fullName evidence="5">EF-P lysine aminoacylase EpmA</fullName>
    </submittedName>
</protein>
<reference evidence="5 6" key="1">
    <citation type="submission" date="2023-12" db="EMBL/GenBank/DDBJ databases">
        <title>Whole-genome sequencing of halo(alkali)philic microorganisms from hypersaline lakes.</title>
        <authorList>
            <person name="Sorokin D.Y."/>
            <person name="Merkel A.Y."/>
            <person name="Messina E."/>
            <person name="Yakimov M."/>
        </authorList>
    </citation>
    <scope>NUCLEOTIDE SEQUENCE [LARGE SCALE GENOMIC DNA]</scope>
    <source>
        <strain evidence="5 6">AB-CW1</strain>
    </source>
</reference>
<dbReference type="PROSITE" id="PS50862">
    <property type="entry name" value="AA_TRNA_LIGASE_II"/>
    <property type="match status" value="1"/>
</dbReference>
<dbReference type="GO" id="GO:0000049">
    <property type="term" value="F:tRNA binding"/>
    <property type="evidence" value="ECO:0007669"/>
    <property type="project" value="TreeGrafter"/>
</dbReference>
<dbReference type="NCBIfam" id="NF006828">
    <property type="entry name" value="PRK09350.1"/>
    <property type="match status" value="1"/>
</dbReference>
<name>A0AAP6MJR4_9GAMM</name>
<evidence type="ECO:0000256" key="1">
    <source>
        <dbReference type="ARBA" id="ARBA00022598"/>
    </source>
</evidence>
<dbReference type="NCBIfam" id="TIGR00462">
    <property type="entry name" value="genX"/>
    <property type="match status" value="1"/>
</dbReference>
<dbReference type="PANTHER" id="PTHR42918:SF6">
    <property type="entry name" value="ELONGATION FACTOR P--(R)-BETA-LYSINE LIGASE"/>
    <property type="match status" value="1"/>
</dbReference>
<proteinExistence type="predicted"/>
<evidence type="ECO:0000256" key="3">
    <source>
        <dbReference type="ARBA" id="ARBA00022840"/>
    </source>
</evidence>
<keyword evidence="6" id="KW-1185">Reference proteome</keyword>
<evidence type="ECO:0000259" key="4">
    <source>
        <dbReference type="PROSITE" id="PS50862"/>
    </source>
</evidence>
<dbReference type="InterPro" id="IPR004525">
    <property type="entry name" value="EpmA"/>
</dbReference>
<keyword evidence="3" id="KW-0067">ATP-binding</keyword>
<dbReference type="PRINTS" id="PR00982">
    <property type="entry name" value="TRNASYNTHLYS"/>
</dbReference>
<dbReference type="EMBL" id="JAYGII010000002">
    <property type="protein sequence ID" value="MEA5444523.1"/>
    <property type="molecule type" value="Genomic_DNA"/>
</dbReference>
<dbReference type="InterPro" id="IPR045864">
    <property type="entry name" value="aa-tRNA-synth_II/BPL/LPL"/>
</dbReference>
<dbReference type="GO" id="GO:0006430">
    <property type="term" value="P:lysyl-tRNA aminoacylation"/>
    <property type="evidence" value="ECO:0007669"/>
    <property type="project" value="InterPro"/>
</dbReference>
<evidence type="ECO:0000313" key="5">
    <source>
        <dbReference type="EMBL" id="MEA5444523.1"/>
    </source>
</evidence>
<dbReference type="GO" id="GO:0005524">
    <property type="term" value="F:ATP binding"/>
    <property type="evidence" value="ECO:0007669"/>
    <property type="project" value="UniProtKB-KW"/>
</dbReference>
<sequence length="329" mass="36128">MSRKPSAAWRPVAAMESLRQRARLLRQVRAFFDRRGVLEVNTPLLSRWGIPDPAIPSIPAEAGDGRRWLHTSPEFPMKRLLASGSGDIYQICPVFRDGEQGRWHNPEFTLLEWYRLGMEEQALAMEVCELVAELAREAEGPLANLESEPAVISYREAYRRHAGVDPFEDETGAIAEAAIRVTGTGGPLDWGRNDWLDLLGSLKVYPALGHGRPAVVTEFPADQAALARVHPGSPPTAARFEVVLGGVEIANGFHELSDPEEQLRRFRVETEERQGQGLPPVPWDPQLISALEAGLPDCAGVALGLDRLIALVLGCDGIGPVTAFPWDRA</sequence>
<dbReference type="PANTHER" id="PTHR42918">
    <property type="entry name" value="LYSYL-TRNA SYNTHETASE"/>
    <property type="match status" value="1"/>
</dbReference>
<dbReference type="AlphaFoldDB" id="A0AAP6MJR4"/>
<gene>
    <name evidence="5" type="primary">epmA</name>
    <name evidence="5" type="ORF">VCB98_01645</name>
</gene>
<accession>A0AAP6MJR4</accession>
<feature type="domain" description="Aminoacyl-transfer RNA synthetases class-II family profile" evidence="4">
    <location>
        <begin position="18"/>
        <end position="325"/>
    </location>
</feature>
<comment type="caution">
    <text evidence="5">The sequence shown here is derived from an EMBL/GenBank/DDBJ whole genome shotgun (WGS) entry which is preliminary data.</text>
</comment>
<dbReference type="InterPro" id="IPR004364">
    <property type="entry name" value="Aa-tRNA-synt_II"/>
</dbReference>